<evidence type="ECO:0000256" key="3">
    <source>
        <dbReference type="ARBA" id="ARBA00022827"/>
    </source>
</evidence>
<evidence type="ECO:0000256" key="9">
    <source>
        <dbReference type="SAM" id="MobiDB-lite"/>
    </source>
</evidence>
<evidence type="ECO:0000256" key="6">
    <source>
        <dbReference type="ARBA" id="ARBA00037941"/>
    </source>
</evidence>
<dbReference type="PANTHER" id="PTHR43104:SF2">
    <property type="entry name" value="L-2-HYDROXYGLUTARATE DEHYDROGENASE, MITOCHONDRIAL"/>
    <property type="match status" value="1"/>
</dbReference>
<keyword evidence="4" id="KW-0560">Oxidoreductase</keyword>
<dbReference type="Gene3D" id="3.30.9.10">
    <property type="entry name" value="D-Amino Acid Oxidase, subunit A, domain 2"/>
    <property type="match status" value="1"/>
</dbReference>
<organism evidence="11 12">
    <name type="scientific">Sphagnum jensenii</name>
    <dbReference type="NCBI Taxonomy" id="128206"/>
    <lineage>
        <taxon>Eukaryota</taxon>
        <taxon>Viridiplantae</taxon>
        <taxon>Streptophyta</taxon>
        <taxon>Embryophyta</taxon>
        <taxon>Bryophyta</taxon>
        <taxon>Sphagnophytina</taxon>
        <taxon>Sphagnopsida</taxon>
        <taxon>Sphagnales</taxon>
        <taxon>Sphagnaceae</taxon>
        <taxon>Sphagnum</taxon>
    </lineage>
</organism>
<comment type="catalytic activity">
    <reaction evidence="5">
        <text>(S)-2-hydroxyglutarate + A = 2-oxoglutarate + AH2</text>
        <dbReference type="Rhea" id="RHEA:21252"/>
        <dbReference type="ChEBI" id="CHEBI:13193"/>
        <dbReference type="ChEBI" id="CHEBI:16782"/>
        <dbReference type="ChEBI" id="CHEBI:16810"/>
        <dbReference type="ChEBI" id="CHEBI:17499"/>
        <dbReference type="EC" id="1.1.99.2"/>
    </reaction>
</comment>
<evidence type="ECO:0000256" key="2">
    <source>
        <dbReference type="ARBA" id="ARBA00022630"/>
    </source>
</evidence>
<dbReference type="InterPro" id="IPR006076">
    <property type="entry name" value="FAD-dep_OxRdtase"/>
</dbReference>
<dbReference type="Proteomes" id="UP001497522">
    <property type="component" value="Chromosome 19"/>
</dbReference>
<sequence>MEALDKVSRTGRNTGLRVLQAYFSGSDKASWLLSHPDSQDRDSSRRLSDRRTLSAGTMREITRGAGGGGGGSIMATRFGSGRRWNSNIRGEIAGGEADVAIVGAGIVGLATAREIVLRFPQTKVVVVEKEADIVQHQTSHNSGVIHAGIYYEPGSAMARLCVEGARRMYEYCGKKNLPHKRVGKLIVATRDSELPILEDLYKRATANGVPGIELISSKKVQEMEPNVRALQALHSPNTGITDYAKVGRSFAEDLLSTGRGQIRTSFKVTGIDVDEVKGVTLESQSGDIVKAKWLITCAGLHADYVGHMAGGAKGPAILPFRGNYQELKPEYRSIIKHNIYPTPDPKFPMVGVHLTPRVDGRVLIGPNAALALAKEGYSFWHINIRDILVFATTKGLWKLVLGNPSTVFTEIWRDINKRAFVAEAQRYCPSLQVEHTTDGWAGVHAVAVDDSGKIIGNFLFETGKAGRVLNVRNAPSPACTSSLAIATSIVNQAIDDLDWKNEKLFKVEEEMAV</sequence>
<name>A0ABP1B4L1_9BRYO</name>
<accession>A0ABP1B4L1</accession>
<dbReference type="InterPro" id="IPR036188">
    <property type="entry name" value="FAD/NAD-bd_sf"/>
</dbReference>
<dbReference type="EC" id="1.1.99.2" evidence="7"/>
<dbReference type="SUPFAM" id="SSF51905">
    <property type="entry name" value="FAD/NAD(P)-binding domain"/>
    <property type="match status" value="1"/>
</dbReference>
<protein>
    <recommendedName>
        <fullName evidence="8">L-2-hydroxyglutarate dehydrogenase, mitochondrial</fullName>
        <ecNumber evidence="7">1.1.99.2</ecNumber>
    </recommendedName>
</protein>
<evidence type="ECO:0000256" key="4">
    <source>
        <dbReference type="ARBA" id="ARBA00023002"/>
    </source>
</evidence>
<evidence type="ECO:0000256" key="8">
    <source>
        <dbReference type="ARBA" id="ARBA00041137"/>
    </source>
</evidence>
<feature type="region of interest" description="Disordered" evidence="9">
    <location>
        <begin position="34"/>
        <end position="68"/>
    </location>
</feature>
<keyword evidence="2" id="KW-0285">Flavoprotein</keyword>
<feature type="domain" description="FAD dependent oxidoreductase" evidence="10">
    <location>
        <begin position="98"/>
        <end position="486"/>
    </location>
</feature>
<evidence type="ECO:0000259" key="10">
    <source>
        <dbReference type="Pfam" id="PF01266"/>
    </source>
</evidence>
<evidence type="ECO:0000256" key="1">
    <source>
        <dbReference type="ARBA" id="ARBA00001974"/>
    </source>
</evidence>
<dbReference type="NCBIfam" id="NF008726">
    <property type="entry name" value="PRK11728.1"/>
    <property type="match status" value="1"/>
</dbReference>
<gene>
    <name evidence="11" type="ORF">CSSPJE1EN2_LOCUS12716</name>
</gene>
<evidence type="ECO:0000313" key="12">
    <source>
        <dbReference type="Proteomes" id="UP001497522"/>
    </source>
</evidence>
<proteinExistence type="inferred from homology"/>
<dbReference type="Pfam" id="PF01266">
    <property type="entry name" value="DAO"/>
    <property type="match status" value="1"/>
</dbReference>
<keyword evidence="3" id="KW-0274">FAD</keyword>
<comment type="similarity">
    <text evidence="6">Belongs to the L2HGDH family.</text>
</comment>
<comment type="cofactor">
    <cofactor evidence="1">
        <name>FAD</name>
        <dbReference type="ChEBI" id="CHEBI:57692"/>
    </cofactor>
</comment>
<evidence type="ECO:0000256" key="7">
    <source>
        <dbReference type="ARBA" id="ARBA00038878"/>
    </source>
</evidence>
<dbReference type="EMBL" id="OZ023720">
    <property type="protein sequence ID" value="CAK9869979.1"/>
    <property type="molecule type" value="Genomic_DNA"/>
</dbReference>
<keyword evidence="12" id="KW-1185">Reference proteome</keyword>
<dbReference type="Gene3D" id="3.50.50.60">
    <property type="entry name" value="FAD/NAD(P)-binding domain"/>
    <property type="match status" value="1"/>
</dbReference>
<feature type="compositionally biased region" description="Basic and acidic residues" evidence="9">
    <location>
        <begin position="37"/>
        <end position="52"/>
    </location>
</feature>
<reference evidence="11" key="1">
    <citation type="submission" date="2024-03" db="EMBL/GenBank/DDBJ databases">
        <authorList>
            <consortium name="ELIXIR-Norway"/>
            <consortium name="Elixir Norway"/>
        </authorList>
    </citation>
    <scope>NUCLEOTIDE SEQUENCE</scope>
</reference>
<dbReference type="PANTHER" id="PTHR43104">
    <property type="entry name" value="L-2-HYDROXYGLUTARATE DEHYDROGENASE, MITOCHONDRIAL"/>
    <property type="match status" value="1"/>
</dbReference>
<evidence type="ECO:0000256" key="5">
    <source>
        <dbReference type="ARBA" id="ARBA00036066"/>
    </source>
</evidence>
<evidence type="ECO:0000313" key="11">
    <source>
        <dbReference type="EMBL" id="CAK9869979.1"/>
    </source>
</evidence>